<dbReference type="InterPro" id="IPR038664">
    <property type="entry name" value="Gar1/Naf1_Cbf5-bd_sf"/>
</dbReference>
<keyword evidence="5" id="KW-0539">Nucleus</keyword>
<keyword evidence="7" id="KW-0687">Ribonucleoprotein</keyword>
<dbReference type="GO" id="GO:1990904">
    <property type="term" value="C:ribonucleoprotein complex"/>
    <property type="evidence" value="ECO:0007669"/>
    <property type="project" value="UniProtKB-KW"/>
</dbReference>
<dbReference type="EMBL" id="JAPFFF010000008">
    <property type="protein sequence ID" value="KAK8884029.1"/>
    <property type="molecule type" value="Genomic_DNA"/>
</dbReference>
<evidence type="ECO:0000313" key="8">
    <source>
        <dbReference type="Proteomes" id="UP001470230"/>
    </source>
</evidence>
<accession>A0ABR2JYV7</accession>
<dbReference type="Proteomes" id="UP001470230">
    <property type="component" value="Unassembled WGS sequence"/>
</dbReference>
<gene>
    <name evidence="7" type="ORF">M9Y10_043132</name>
</gene>
<dbReference type="Gene3D" id="2.40.10.230">
    <property type="entry name" value="Probable tRNA pseudouridine synthase domain"/>
    <property type="match status" value="1"/>
</dbReference>
<keyword evidence="2" id="KW-0690">Ribosome biogenesis</keyword>
<feature type="region of interest" description="Disordered" evidence="6">
    <location>
        <begin position="198"/>
        <end position="245"/>
    </location>
</feature>
<evidence type="ECO:0000256" key="2">
    <source>
        <dbReference type="ARBA" id="ARBA00022517"/>
    </source>
</evidence>
<keyword evidence="8" id="KW-1185">Reference proteome</keyword>
<name>A0ABR2JYV7_9EUKA</name>
<evidence type="ECO:0000313" key="7">
    <source>
        <dbReference type="EMBL" id="KAK8884029.1"/>
    </source>
</evidence>
<sequence>MDGNTVDLGDDLKFVAEGVKEIQRNFDQQTPNFPPITQRPASVIDIVSDSDDSDDEISQRIRALEQIQQKDEITGPIRTVHEKTLDQAEVGEIPKFIPPDSAMVPIAVVQYFSGNFSIARSIDGKGVTPGSLLADANRNPITRVLELFGPISNPQIILKGQIPIGTELFAVVSESEFPDPDQIAKQFRGCDASNRFDEEAPFQDFSDDEEEREYKHRMKASKKAKSNKVDQDINIGYPRFRPSNE</sequence>
<comment type="subcellular location">
    <subcellularLocation>
        <location evidence="1">Nucleus</location>
    </subcellularLocation>
</comment>
<keyword evidence="3" id="KW-0698">rRNA processing</keyword>
<evidence type="ECO:0000256" key="3">
    <source>
        <dbReference type="ARBA" id="ARBA00022552"/>
    </source>
</evidence>
<feature type="compositionally biased region" description="Acidic residues" evidence="6">
    <location>
        <begin position="199"/>
        <end position="211"/>
    </location>
</feature>
<evidence type="ECO:0000256" key="6">
    <source>
        <dbReference type="SAM" id="MobiDB-lite"/>
    </source>
</evidence>
<evidence type="ECO:0000256" key="5">
    <source>
        <dbReference type="ARBA" id="ARBA00023242"/>
    </source>
</evidence>
<comment type="caution">
    <text evidence="7">The sequence shown here is derived from an EMBL/GenBank/DDBJ whole genome shotgun (WGS) entry which is preliminary data.</text>
</comment>
<protein>
    <submittedName>
        <fullName evidence="7">H/ACA ribonucleoprotein complex non-core subunit naf1</fullName>
    </submittedName>
</protein>
<feature type="compositionally biased region" description="Basic residues" evidence="6">
    <location>
        <begin position="215"/>
        <end position="226"/>
    </location>
</feature>
<dbReference type="PANTHER" id="PTHR31633:SF1">
    <property type="entry name" value="H_ACA RIBONUCLEOPROTEIN COMPLEX NON-CORE SUBUNIT NAF1"/>
    <property type="match status" value="1"/>
</dbReference>
<proteinExistence type="predicted"/>
<keyword evidence="4" id="KW-0694">RNA-binding</keyword>
<evidence type="ECO:0000256" key="4">
    <source>
        <dbReference type="ARBA" id="ARBA00022884"/>
    </source>
</evidence>
<organism evidence="7 8">
    <name type="scientific">Tritrichomonas musculus</name>
    <dbReference type="NCBI Taxonomy" id="1915356"/>
    <lineage>
        <taxon>Eukaryota</taxon>
        <taxon>Metamonada</taxon>
        <taxon>Parabasalia</taxon>
        <taxon>Tritrichomonadida</taxon>
        <taxon>Tritrichomonadidae</taxon>
        <taxon>Tritrichomonas</taxon>
    </lineage>
</organism>
<dbReference type="PANTHER" id="PTHR31633">
    <property type="entry name" value="H/ACA RIBONUCLEOPROTEIN COMPLEX NON-CORE SUBUNIT NAF1"/>
    <property type="match status" value="1"/>
</dbReference>
<dbReference type="InterPro" id="IPR040309">
    <property type="entry name" value="Naf1"/>
</dbReference>
<reference evidence="7 8" key="1">
    <citation type="submission" date="2024-04" db="EMBL/GenBank/DDBJ databases">
        <title>Tritrichomonas musculus Genome.</title>
        <authorList>
            <person name="Alves-Ferreira E."/>
            <person name="Grigg M."/>
            <person name="Lorenzi H."/>
            <person name="Galac M."/>
        </authorList>
    </citation>
    <scope>NUCLEOTIDE SEQUENCE [LARGE SCALE GENOMIC DNA]</scope>
    <source>
        <strain evidence="7 8">EAF2021</strain>
    </source>
</reference>
<evidence type="ECO:0000256" key="1">
    <source>
        <dbReference type="ARBA" id="ARBA00004123"/>
    </source>
</evidence>